<dbReference type="EMBL" id="JAPDRK010000012">
    <property type="protein sequence ID" value="KAJ9607112.1"/>
    <property type="molecule type" value="Genomic_DNA"/>
</dbReference>
<evidence type="ECO:0000313" key="3">
    <source>
        <dbReference type="Proteomes" id="UP001172673"/>
    </source>
</evidence>
<gene>
    <name evidence="2" type="ORF">H2200_008184</name>
</gene>
<accession>A0AA38X5H1</accession>
<dbReference type="SUPFAM" id="SSF54001">
    <property type="entry name" value="Cysteine proteinases"/>
    <property type="match status" value="1"/>
</dbReference>
<organism evidence="2 3">
    <name type="scientific">Cladophialophora chaetospira</name>
    <dbReference type="NCBI Taxonomy" id="386627"/>
    <lineage>
        <taxon>Eukaryota</taxon>
        <taxon>Fungi</taxon>
        <taxon>Dikarya</taxon>
        <taxon>Ascomycota</taxon>
        <taxon>Pezizomycotina</taxon>
        <taxon>Eurotiomycetes</taxon>
        <taxon>Chaetothyriomycetidae</taxon>
        <taxon>Chaetothyriales</taxon>
        <taxon>Herpotrichiellaceae</taxon>
        <taxon>Cladophialophora</taxon>
    </lineage>
</organism>
<proteinExistence type="predicted"/>
<dbReference type="Pfam" id="PF01841">
    <property type="entry name" value="Transglut_core"/>
    <property type="match status" value="1"/>
</dbReference>
<protein>
    <recommendedName>
        <fullName evidence="1">Transglutaminase-like domain-containing protein</fullName>
    </recommendedName>
</protein>
<dbReference type="InterPro" id="IPR038765">
    <property type="entry name" value="Papain-like_cys_pep_sf"/>
</dbReference>
<dbReference type="PANTHER" id="PTHR46333:SF2">
    <property type="entry name" value="CYTOKINESIS PROTEIN 3"/>
    <property type="match status" value="1"/>
</dbReference>
<feature type="domain" description="Transglutaminase-like" evidence="1">
    <location>
        <begin position="95"/>
        <end position="209"/>
    </location>
</feature>
<evidence type="ECO:0000313" key="2">
    <source>
        <dbReference type="EMBL" id="KAJ9607112.1"/>
    </source>
</evidence>
<sequence length="438" mass="49754">MSKMSEERKDPFNPVNECDACTPERERNKLRLKLVEHDPAKCCSRCRFFKAADGIAMSAEFKLDYLKAKYLGLLRQPTWASTIALKLCKQFPSATIRARMIYTWIACNLVYDKSRVNEEKPQKWVALTTGELLKFGKGLCFDLAVLYYEMCKAVKLECEMIVGVAKSGVFIPVDVDWDPKQEDVDSMLDKYKMKQYGHAWNVVFIDNDTPQLVDPTFGLGEFDKTTQQLFHTNSRSAFFDMSNREFALSHFPIWYKSSLHMAETNLYLPGTTDDDVPRFFKRWASLHDEPVVFLGARPYFSLLTSQIGPTGKIPTSGGMAYADVQKNFKGQIFTNLVMGCEHVGKVTNTHVYVKIFDHTKNPPTEVMVELKDVGSNTKQFKNVWKSPTDSGTFSLDDLLEVPGASTAKDFRHFSLWVATKAGATAAEVERWISFLVFG</sequence>
<reference evidence="2" key="1">
    <citation type="submission" date="2022-10" db="EMBL/GenBank/DDBJ databases">
        <title>Culturing micro-colonial fungi from biological soil crusts in the Mojave desert and describing Neophaeococcomyces mojavensis, and introducing the new genera and species Taxawa tesnikishii.</title>
        <authorList>
            <person name="Kurbessoian T."/>
            <person name="Stajich J.E."/>
        </authorList>
    </citation>
    <scope>NUCLEOTIDE SEQUENCE</scope>
    <source>
        <strain evidence="2">TK_41</strain>
    </source>
</reference>
<keyword evidence="3" id="KW-1185">Reference proteome</keyword>
<dbReference type="PANTHER" id="PTHR46333">
    <property type="entry name" value="CYTOKINESIS PROTEIN 3"/>
    <property type="match status" value="1"/>
</dbReference>
<dbReference type="Proteomes" id="UP001172673">
    <property type="component" value="Unassembled WGS sequence"/>
</dbReference>
<dbReference type="GO" id="GO:0005737">
    <property type="term" value="C:cytoplasm"/>
    <property type="evidence" value="ECO:0007669"/>
    <property type="project" value="TreeGrafter"/>
</dbReference>
<evidence type="ECO:0000259" key="1">
    <source>
        <dbReference type="Pfam" id="PF01841"/>
    </source>
</evidence>
<dbReference type="AlphaFoldDB" id="A0AA38X5H1"/>
<comment type="caution">
    <text evidence="2">The sequence shown here is derived from an EMBL/GenBank/DDBJ whole genome shotgun (WGS) entry which is preliminary data.</text>
</comment>
<name>A0AA38X5H1_9EURO</name>
<dbReference type="Gene3D" id="3.10.620.30">
    <property type="match status" value="1"/>
</dbReference>
<dbReference type="InterPro" id="IPR002931">
    <property type="entry name" value="Transglutaminase-like"/>
</dbReference>
<dbReference type="InterPro" id="IPR052557">
    <property type="entry name" value="CAP/Cytokinesis_protein"/>
</dbReference>